<organism evidence="5 6">
    <name type="scientific">Fumia xinanensis</name>
    <dbReference type="NCBI Taxonomy" id="2763659"/>
    <lineage>
        <taxon>Bacteria</taxon>
        <taxon>Bacillati</taxon>
        <taxon>Bacillota</taxon>
        <taxon>Clostridia</taxon>
        <taxon>Eubacteriales</taxon>
        <taxon>Oscillospiraceae</taxon>
        <taxon>Fumia</taxon>
    </lineage>
</organism>
<keyword evidence="3" id="KW-0406">Ion transport</keyword>
<dbReference type="GO" id="GO:0046961">
    <property type="term" value="F:proton-transporting ATPase activity, rotational mechanism"/>
    <property type="evidence" value="ECO:0007669"/>
    <property type="project" value="InterPro"/>
</dbReference>
<comment type="caution">
    <text evidence="5">The sequence shown here is derived from an EMBL/GenBank/DDBJ whole genome shotgun (WGS) entry which is preliminary data.</text>
</comment>
<dbReference type="InterPro" id="IPR038495">
    <property type="entry name" value="ATPase_E_C"/>
</dbReference>
<dbReference type="Pfam" id="PF01991">
    <property type="entry name" value="vATP-synt_E"/>
    <property type="match status" value="1"/>
</dbReference>
<reference evidence="5" key="1">
    <citation type="submission" date="2020-08" db="EMBL/GenBank/DDBJ databases">
        <title>Genome public.</title>
        <authorList>
            <person name="Liu C."/>
            <person name="Sun Q."/>
        </authorList>
    </citation>
    <scope>NUCLEOTIDE SEQUENCE</scope>
    <source>
        <strain evidence="5">NSJ-33</strain>
    </source>
</reference>
<gene>
    <name evidence="5" type="ORF">H8710_02700</name>
</gene>
<proteinExistence type="inferred from homology"/>
<dbReference type="InterPro" id="IPR002842">
    <property type="entry name" value="ATPase_V1_Esu"/>
</dbReference>
<feature type="coiled-coil region" evidence="4">
    <location>
        <begin position="28"/>
        <end position="70"/>
    </location>
</feature>
<dbReference type="RefSeq" id="WP_249293867.1">
    <property type="nucleotide sequence ID" value="NZ_JACRSV010000001.1"/>
</dbReference>
<evidence type="ECO:0008006" key="7">
    <source>
        <dbReference type="Google" id="ProtNLM"/>
    </source>
</evidence>
<evidence type="ECO:0000313" key="5">
    <source>
        <dbReference type="EMBL" id="MBC8558973.1"/>
    </source>
</evidence>
<sequence>MPNDKEKLARFEKAIFTEVNEKVAAILAEVEAHQKEVLEKAEEEAKNEAEKEAKQELEEIEAQYAQAITKEKLNAKQQVLLKRKELIEGLFEKAGAELKAFSESGEYEKYLAAVLQKADLSKAKILAREADCGLMKKLAPGCEVEPDPMNLLGGIVIVSPADNIYIDETFAYKLNAKKEDFYSDNSIQLDVL</sequence>
<evidence type="ECO:0000256" key="2">
    <source>
        <dbReference type="ARBA" id="ARBA00022448"/>
    </source>
</evidence>
<accession>A0A926I1Y1</accession>
<name>A0A926I1Y1_9FIRM</name>
<keyword evidence="2" id="KW-0813">Transport</keyword>
<dbReference type="GO" id="GO:0033178">
    <property type="term" value="C:proton-transporting two-sector ATPase complex, catalytic domain"/>
    <property type="evidence" value="ECO:0007669"/>
    <property type="project" value="InterPro"/>
</dbReference>
<protein>
    <recommendedName>
        <fullName evidence="7">V-type proton ATPase subunit E</fullName>
    </recommendedName>
</protein>
<keyword evidence="6" id="KW-1185">Reference proteome</keyword>
<comment type="similarity">
    <text evidence="1">Belongs to the V-ATPase E subunit family.</text>
</comment>
<dbReference type="Proteomes" id="UP000610760">
    <property type="component" value="Unassembled WGS sequence"/>
</dbReference>
<dbReference type="Gene3D" id="3.30.2320.30">
    <property type="entry name" value="ATP synthase, E subunit, C-terminal"/>
    <property type="match status" value="1"/>
</dbReference>
<dbReference type="SUPFAM" id="SSF160527">
    <property type="entry name" value="V-type ATPase subunit E-like"/>
    <property type="match status" value="1"/>
</dbReference>
<dbReference type="EMBL" id="JACRSV010000001">
    <property type="protein sequence ID" value="MBC8558973.1"/>
    <property type="molecule type" value="Genomic_DNA"/>
</dbReference>
<evidence type="ECO:0000256" key="1">
    <source>
        <dbReference type="ARBA" id="ARBA00005901"/>
    </source>
</evidence>
<evidence type="ECO:0000256" key="4">
    <source>
        <dbReference type="SAM" id="Coils"/>
    </source>
</evidence>
<keyword evidence="4" id="KW-0175">Coiled coil</keyword>
<dbReference type="AlphaFoldDB" id="A0A926I1Y1"/>
<evidence type="ECO:0000256" key="3">
    <source>
        <dbReference type="ARBA" id="ARBA00023065"/>
    </source>
</evidence>
<evidence type="ECO:0000313" key="6">
    <source>
        <dbReference type="Proteomes" id="UP000610760"/>
    </source>
</evidence>